<protein>
    <recommendedName>
        <fullName evidence="1">DUF7907 domain-containing protein</fullName>
    </recommendedName>
</protein>
<feature type="domain" description="DUF7907" evidence="1">
    <location>
        <begin position="56"/>
        <end position="195"/>
    </location>
</feature>
<gene>
    <name evidence="2" type="ORF">PRZ48_014455</name>
</gene>
<name>A0ABR0DYB4_ZASCE</name>
<dbReference type="Pfam" id="PF25484">
    <property type="entry name" value="DUF7907"/>
    <property type="match status" value="1"/>
</dbReference>
<keyword evidence="3" id="KW-1185">Reference proteome</keyword>
<sequence>MVSKLTFSQQLLQRAKRSSHSVTGKDEYEPGDLGKGSFCTGPAALLMLTDLIRFCDVTLTSNFSSGIKGFLNATNITTPSAYGGGVYNQVFDLGNPFPWGLVMVPYETFYTQWQPVEINAGAVGSSYTVSGFFINETGLQWTSNPNSIGGGSDSFGGWFVCDWWHGTFQLFFRLYSSSGKSTPSSCADVYLVPEYI</sequence>
<organism evidence="2 3">
    <name type="scientific">Zasmidium cellare</name>
    <name type="common">Wine cellar mold</name>
    <name type="synonym">Racodium cellare</name>
    <dbReference type="NCBI Taxonomy" id="395010"/>
    <lineage>
        <taxon>Eukaryota</taxon>
        <taxon>Fungi</taxon>
        <taxon>Dikarya</taxon>
        <taxon>Ascomycota</taxon>
        <taxon>Pezizomycotina</taxon>
        <taxon>Dothideomycetes</taxon>
        <taxon>Dothideomycetidae</taxon>
        <taxon>Mycosphaerellales</taxon>
        <taxon>Mycosphaerellaceae</taxon>
        <taxon>Zasmidium</taxon>
    </lineage>
</organism>
<comment type="caution">
    <text evidence="2">The sequence shown here is derived from an EMBL/GenBank/DDBJ whole genome shotgun (WGS) entry which is preliminary data.</text>
</comment>
<reference evidence="2 3" key="1">
    <citation type="journal article" date="2023" name="G3 (Bethesda)">
        <title>A chromosome-level genome assembly of Zasmidium syzygii isolated from banana leaves.</title>
        <authorList>
            <person name="van Westerhoven A.C."/>
            <person name="Mehrabi R."/>
            <person name="Talebi R."/>
            <person name="Steentjes M.B.F."/>
            <person name="Corcolon B."/>
            <person name="Chong P.A."/>
            <person name="Kema G.H.J."/>
            <person name="Seidl M.F."/>
        </authorList>
    </citation>
    <scope>NUCLEOTIDE SEQUENCE [LARGE SCALE GENOMIC DNA]</scope>
    <source>
        <strain evidence="2 3">P124</strain>
    </source>
</reference>
<proteinExistence type="predicted"/>
<accession>A0ABR0DYB4</accession>
<dbReference type="Proteomes" id="UP001305779">
    <property type="component" value="Unassembled WGS sequence"/>
</dbReference>
<evidence type="ECO:0000313" key="3">
    <source>
        <dbReference type="Proteomes" id="UP001305779"/>
    </source>
</evidence>
<dbReference type="InterPro" id="IPR057229">
    <property type="entry name" value="DUF7907"/>
</dbReference>
<evidence type="ECO:0000259" key="1">
    <source>
        <dbReference type="Pfam" id="PF25484"/>
    </source>
</evidence>
<dbReference type="EMBL" id="JAXOVC010000014">
    <property type="protein sequence ID" value="KAK4494157.1"/>
    <property type="molecule type" value="Genomic_DNA"/>
</dbReference>
<evidence type="ECO:0000313" key="2">
    <source>
        <dbReference type="EMBL" id="KAK4494157.1"/>
    </source>
</evidence>